<evidence type="ECO:0000313" key="4">
    <source>
        <dbReference type="EMBL" id="RKN24567.1"/>
    </source>
</evidence>
<name>A0A3A9WB20_9ACTN</name>
<evidence type="ECO:0000313" key="5">
    <source>
        <dbReference type="Proteomes" id="UP000268652"/>
    </source>
</evidence>
<dbReference type="AlphaFoldDB" id="A0A3A9WB20"/>
<dbReference type="GO" id="GO:0016491">
    <property type="term" value="F:oxidoreductase activity"/>
    <property type="evidence" value="ECO:0007669"/>
    <property type="project" value="UniProtKB-KW"/>
</dbReference>
<dbReference type="InterPro" id="IPR051267">
    <property type="entry name" value="STEAP_metalloreductase"/>
</dbReference>
<gene>
    <name evidence="4" type="ORF">D7318_12010</name>
    <name evidence="3" type="ORF">D7319_10830</name>
</gene>
<dbReference type="EMBL" id="RBDX01000006">
    <property type="protein sequence ID" value="RKN10225.1"/>
    <property type="molecule type" value="Genomic_DNA"/>
</dbReference>
<evidence type="ECO:0000259" key="2">
    <source>
        <dbReference type="Pfam" id="PF03807"/>
    </source>
</evidence>
<sequence length="208" mass="22291">MRIGMIGAGHIGATLAAHLTDAGHEVAIANSRGPGTLEDLVEAIEGSIRAVTAEEAADFGDVVVVSIPYGRYLELPAAALRGKVVIDTCNYYPQRDGADPELDDDSTTSSEKIQEYTRARVVKAFNAIYWYNLRDRARPKGAPDRLAIPVSGDDDEAKRTVGDLIDRIGFDVVDAGNLARGGRKHQPGSRVYTAELSADETHSLLDAA</sequence>
<comment type="caution">
    <text evidence="3">The sequence shown here is derived from an EMBL/GenBank/DDBJ whole genome shotgun (WGS) entry which is preliminary data.</text>
</comment>
<keyword evidence="5" id="KW-1185">Reference proteome</keyword>
<dbReference type="PANTHER" id="PTHR14239">
    <property type="entry name" value="DUDULIN-RELATED"/>
    <property type="match status" value="1"/>
</dbReference>
<dbReference type="OrthoDB" id="1523398at2"/>
<evidence type="ECO:0000313" key="6">
    <source>
        <dbReference type="Proteomes" id="UP000275024"/>
    </source>
</evidence>
<accession>A0A3A9WB20</accession>
<dbReference type="InterPro" id="IPR036291">
    <property type="entry name" value="NAD(P)-bd_dom_sf"/>
</dbReference>
<dbReference type="PANTHER" id="PTHR14239:SF10">
    <property type="entry name" value="REDUCTASE"/>
    <property type="match status" value="1"/>
</dbReference>
<evidence type="ECO:0000313" key="3">
    <source>
        <dbReference type="EMBL" id="RKN10225.1"/>
    </source>
</evidence>
<reference evidence="5 6" key="1">
    <citation type="submission" date="2018-09" db="EMBL/GenBank/DDBJ databases">
        <title>Streptomyces sp. nov. DS1-2, an endophytic actinomycete isolated from roots of Dendrobium scabrilingue.</title>
        <authorList>
            <person name="Kuncharoen N."/>
            <person name="Kudo T."/>
            <person name="Ohkuma M."/>
            <person name="Yuki M."/>
            <person name="Tanasupawat S."/>
        </authorList>
    </citation>
    <scope>NUCLEOTIDE SEQUENCE [LARGE SCALE GENOMIC DNA]</scope>
    <source>
        <strain evidence="3 6">AZ1-7</strain>
        <strain evidence="4 5">DS1-2</strain>
    </source>
</reference>
<organism evidence="3 6">
    <name type="scientific">Streptomyces radicis</name>
    <dbReference type="NCBI Taxonomy" id="1750517"/>
    <lineage>
        <taxon>Bacteria</taxon>
        <taxon>Bacillati</taxon>
        <taxon>Actinomycetota</taxon>
        <taxon>Actinomycetes</taxon>
        <taxon>Kitasatosporales</taxon>
        <taxon>Streptomycetaceae</taxon>
        <taxon>Streptomyces</taxon>
    </lineage>
</organism>
<dbReference type="EMBL" id="RBDY01000006">
    <property type="protein sequence ID" value="RKN24567.1"/>
    <property type="molecule type" value="Genomic_DNA"/>
</dbReference>
<evidence type="ECO:0000256" key="1">
    <source>
        <dbReference type="ARBA" id="ARBA00023002"/>
    </source>
</evidence>
<dbReference type="Proteomes" id="UP000268652">
    <property type="component" value="Unassembled WGS sequence"/>
</dbReference>
<dbReference type="RefSeq" id="WP_120696902.1">
    <property type="nucleotide sequence ID" value="NZ_RBDX01000006.1"/>
</dbReference>
<dbReference type="InterPro" id="IPR028939">
    <property type="entry name" value="P5C_Rdtase_cat_N"/>
</dbReference>
<protein>
    <submittedName>
        <fullName evidence="3">NADP oxidoreductase</fullName>
    </submittedName>
</protein>
<feature type="domain" description="Pyrroline-5-carboxylate reductase catalytic N-terminal" evidence="2">
    <location>
        <begin position="2"/>
        <end position="91"/>
    </location>
</feature>
<keyword evidence="1" id="KW-0560">Oxidoreductase</keyword>
<dbReference type="SUPFAM" id="SSF51735">
    <property type="entry name" value="NAD(P)-binding Rossmann-fold domains"/>
    <property type="match status" value="1"/>
</dbReference>
<dbReference type="Gene3D" id="3.40.50.720">
    <property type="entry name" value="NAD(P)-binding Rossmann-like Domain"/>
    <property type="match status" value="1"/>
</dbReference>
<proteinExistence type="predicted"/>
<dbReference type="Proteomes" id="UP000275024">
    <property type="component" value="Unassembled WGS sequence"/>
</dbReference>
<dbReference type="Pfam" id="PF03807">
    <property type="entry name" value="F420_oxidored"/>
    <property type="match status" value="1"/>
</dbReference>